<keyword evidence="1" id="KW-0812">Transmembrane</keyword>
<dbReference type="Proteomes" id="UP000186599">
    <property type="component" value="Unassembled WGS sequence"/>
</dbReference>
<keyword evidence="1" id="KW-0472">Membrane</keyword>
<accession>A0A1H9PKN2</accession>
<organism evidence="2 5">
    <name type="scientific">Halopseudomonas bauzanensis</name>
    <dbReference type="NCBI Taxonomy" id="653930"/>
    <lineage>
        <taxon>Bacteria</taxon>
        <taxon>Pseudomonadati</taxon>
        <taxon>Pseudomonadota</taxon>
        <taxon>Gammaproteobacteria</taxon>
        <taxon>Pseudomonadales</taxon>
        <taxon>Pseudomonadaceae</taxon>
        <taxon>Halopseudomonas</taxon>
    </lineage>
</organism>
<dbReference type="Pfam" id="PF16732">
    <property type="entry name" value="ComP_DUS"/>
    <property type="match status" value="1"/>
</dbReference>
<dbReference type="InterPro" id="IPR012902">
    <property type="entry name" value="N_methyl_site"/>
</dbReference>
<evidence type="ECO:0000313" key="2">
    <source>
        <dbReference type="EMBL" id="SER48385.1"/>
    </source>
</evidence>
<protein>
    <submittedName>
        <fullName evidence="2">Type IV pilus assembly protein PilE</fullName>
    </submittedName>
</protein>
<dbReference type="EMBL" id="FOGN01000001">
    <property type="protein sequence ID" value="SER48385.1"/>
    <property type="molecule type" value="Genomic_DNA"/>
</dbReference>
<dbReference type="AlphaFoldDB" id="A0A1H9PKN2"/>
<dbReference type="SUPFAM" id="SSF54523">
    <property type="entry name" value="Pili subunits"/>
    <property type="match status" value="1"/>
</dbReference>
<reference evidence="4 5" key="1">
    <citation type="submission" date="2016-10" db="EMBL/GenBank/DDBJ databases">
        <authorList>
            <person name="de Groot N.N."/>
        </authorList>
    </citation>
    <scope>NUCLEOTIDE SEQUENCE [LARGE SCALE GENOMIC DNA]</scope>
    <source>
        <strain evidence="3 4">CGMCC 1.9095</strain>
        <strain evidence="2 5">DSM 22558</strain>
    </source>
</reference>
<dbReference type="STRING" id="653930.SAMN05216589_0695"/>
<dbReference type="NCBIfam" id="TIGR02532">
    <property type="entry name" value="IV_pilin_GFxxxE"/>
    <property type="match status" value="1"/>
</dbReference>
<proteinExistence type="predicted"/>
<dbReference type="RefSeq" id="WP_074777799.1">
    <property type="nucleotide sequence ID" value="NZ_FOGN01000001.1"/>
</dbReference>
<dbReference type="GO" id="GO:0043683">
    <property type="term" value="P:type IV pilus assembly"/>
    <property type="evidence" value="ECO:0007669"/>
    <property type="project" value="InterPro"/>
</dbReference>
<gene>
    <name evidence="3" type="ORF">SAMN04487855_0930</name>
    <name evidence="2" type="ORF">SAMN05216589_0695</name>
</gene>
<dbReference type="PANTHER" id="PTHR30093:SF47">
    <property type="entry name" value="TYPE IV PILUS NON-CORE MINOR PILIN PILE"/>
    <property type="match status" value="1"/>
</dbReference>
<dbReference type="Pfam" id="PF07963">
    <property type="entry name" value="N_methyl"/>
    <property type="match status" value="1"/>
</dbReference>
<evidence type="ECO:0000313" key="4">
    <source>
        <dbReference type="Proteomes" id="UP000186599"/>
    </source>
</evidence>
<keyword evidence="4" id="KW-1185">Reference proteome</keyword>
<evidence type="ECO:0000256" key="1">
    <source>
        <dbReference type="SAM" id="Phobius"/>
    </source>
</evidence>
<feature type="transmembrane region" description="Helical" evidence="1">
    <location>
        <begin position="12"/>
        <end position="32"/>
    </location>
</feature>
<name>A0A1H9PKN2_9GAMM</name>
<dbReference type="EMBL" id="FOUA01000001">
    <property type="protein sequence ID" value="SFL72951.1"/>
    <property type="molecule type" value="Genomic_DNA"/>
</dbReference>
<dbReference type="InterPro" id="IPR031982">
    <property type="entry name" value="PilE-like"/>
</dbReference>
<dbReference type="Gene3D" id="3.30.700.10">
    <property type="entry name" value="Glycoprotein, Type 4 Pilin"/>
    <property type="match status" value="1"/>
</dbReference>
<dbReference type="PANTHER" id="PTHR30093">
    <property type="entry name" value="GENERAL SECRETION PATHWAY PROTEIN G"/>
    <property type="match status" value="1"/>
</dbReference>
<keyword evidence="1" id="KW-1133">Transmembrane helix</keyword>
<evidence type="ECO:0000313" key="3">
    <source>
        <dbReference type="EMBL" id="SFL72951.1"/>
    </source>
</evidence>
<evidence type="ECO:0000313" key="5">
    <source>
        <dbReference type="Proteomes" id="UP000186904"/>
    </source>
</evidence>
<sequence>MSQPMMRNSKGFTLIEVVIVVVIVGILASIALPSYREYVLRGNRAEGQALLTTAAARQERYRVQNNVYAKSATELYGGTKTSETGKYNLGVSGDGTEYTLTATPTFSDTDCGNFTLDTKGERKVNGGKGLGHCWR</sequence>
<dbReference type="PROSITE" id="PS00409">
    <property type="entry name" value="PROKAR_NTER_METHYL"/>
    <property type="match status" value="1"/>
</dbReference>
<dbReference type="InterPro" id="IPR045584">
    <property type="entry name" value="Pilin-like"/>
</dbReference>
<dbReference type="Proteomes" id="UP000186904">
    <property type="component" value="Unassembled WGS sequence"/>
</dbReference>